<evidence type="ECO:0000256" key="1">
    <source>
        <dbReference type="ARBA" id="ARBA00010458"/>
    </source>
</evidence>
<feature type="coiled-coil region" evidence="5">
    <location>
        <begin position="250"/>
        <end position="277"/>
    </location>
</feature>
<dbReference type="Gene3D" id="3.10.129.10">
    <property type="entry name" value="Hotdog Thioesterase"/>
    <property type="match status" value="2"/>
</dbReference>
<evidence type="ECO:0000259" key="6">
    <source>
        <dbReference type="PROSITE" id="PS51770"/>
    </source>
</evidence>
<sequence>MKLPKNPLKCYHFFKHEEKKVVSSILTSQSIHFSQTRQYSTASTMSDPSSTTTVNTNSLLFMNQSPVKNALWEARSSIFFSYSSIVPLASSIDDHLIVKTPSRSRTSVVYRFSSDFELRERYRNPMNEIRIEKLLEDLDALAGTISYKHCSSDDGKARSLILVTASVDNMILKKAICIDSDLTIEGAVTWVGCSSLEIQLEVKQSRSEPTNSKESVSLTANFTFVAKDKRGKSVKINQILPQNEKEKHLWEEAEERNKRRKKKKEEKKDNLNELLLANIKDNNNNILINETCLQNSLVCQPEKNNIHGQIFGGYLMRKAYELAYATAYSFARTPPCFVEVDHVDFLKPVDVGDFLHLKSCVIYTQVENSSRPLINVEVVAHVTQPQDLSSEVSNNFYFTFTVPSDSLRNGLKIRNVVPGTKEEARRVIDVRNTFHPDHNSRI</sequence>
<keyword evidence="5" id="KW-0175">Coiled coil</keyword>
<protein>
    <submittedName>
        <fullName evidence="8">Acyl-coenzyme A thioesterase 9, mitochondrial-like</fullName>
    </submittedName>
</protein>
<evidence type="ECO:0000256" key="5">
    <source>
        <dbReference type="SAM" id="Coils"/>
    </source>
</evidence>
<reference evidence="8" key="2">
    <citation type="submission" date="2025-08" db="UniProtKB">
        <authorList>
            <consortium name="RefSeq"/>
        </authorList>
    </citation>
    <scope>IDENTIFICATION</scope>
</reference>
<keyword evidence="3" id="KW-0378">Hydrolase</keyword>
<evidence type="ECO:0000256" key="2">
    <source>
        <dbReference type="ARBA" id="ARBA00022737"/>
    </source>
</evidence>
<dbReference type="Proteomes" id="UP000694930">
    <property type="component" value="Chromosome 12"/>
</dbReference>
<organism evidence="7 8">
    <name type="scientific">Solanum pennellii</name>
    <name type="common">Tomato</name>
    <name type="synonym">Lycopersicon pennellii</name>
    <dbReference type="NCBI Taxonomy" id="28526"/>
    <lineage>
        <taxon>Eukaryota</taxon>
        <taxon>Viridiplantae</taxon>
        <taxon>Streptophyta</taxon>
        <taxon>Embryophyta</taxon>
        <taxon>Tracheophyta</taxon>
        <taxon>Spermatophyta</taxon>
        <taxon>Magnoliopsida</taxon>
        <taxon>eudicotyledons</taxon>
        <taxon>Gunneridae</taxon>
        <taxon>Pentapetalae</taxon>
        <taxon>asterids</taxon>
        <taxon>lamiids</taxon>
        <taxon>Solanales</taxon>
        <taxon>Solanaceae</taxon>
        <taxon>Solanoideae</taxon>
        <taxon>Solaneae</taxon>
        <taxon>Solanum</taxon>
        <taxon>Solanum subgen. Lycopersicon</taxon>
    </lineage>
</organism>
<dbReference type="SUPFAM" id="SSF54637">
    <property type="entry name" value="Thioesterase/thiol ester dehydrase-isomerase"/>
    <property type="match status" value="2"/>
</dbReference>
<keyword evidence="2" id="KW-0677">Repeat</keyword>
<keyword evidence="4" id="KW-0809">Transit peptide</keyword>
<evidence type="ECO:0000256" key="4">
    <source>
        <dbReference type="ARBA" id="ARBA00022946"/>
    </source>
</evidence>
<dbReference type="PANTHER" id="PTHR12655:SF7">
    <property type="entry name" value="ACYL-COENZYME A THIOESTERASE 9, MITOCHONDRIAL-LIKE"/>
    <property type="match status" value="1"/>
</dbReference>
<proteinExistence type="inferred from homology"/>
<dbReference type="CDD" id="cd03442">
    <property type="entry name" value="BFIT_BACH"/>
    <property type="match status" value="2"/>
</dbReference>
<gene>
    <name evidence="8" type="primary">LOC107006630</name>
</gene>
<dbReference type="InterPro" id="IPR033120">
    <property type="entry name" value="HOTDOG_ACOT"/>
</dbReference>
<dbReference type="PANTHER" id="PTHR12655">
    <property type="entry name" value="ACYL-COA THIOESTERASE"/>
    <property type="match status" value="1"/>
</dbReference>
<evidence type="ECO:0000313" key="8">
    <source>
        <dbReference type="RefSeq" id="XP_015060630.1"/>
    </source>
</evidence>
<keyword evidence="7" id="KW-1185">Reference proteome</keyword>
<feature type="domain" description="HotDog ACOT-type" evidence="6">
    <location>
        <begin position="289"/>
        <end position="406"/>
    </location>
</feature>
<accession>A0ABM1FRC4</accession>
<comment type="similarity">
    <text evidence="1">Belongs to the acyl coenzyme A hydrolase family.</text>
</comment>
<feature type="domain" description="HotDog ACOT-type" evidence="6">
    <location>
        <begin position="102"/>
        <end position="230"/>
    </location>
</feature>
<evidence type="ECO:0000256" key="3">
    <source>
        <dbReference type="ARBA" id="ARBA00022801"/>
    </source>
</evidence>
<dbReference type="PROSITE" id="PS51770">
    <property type="entry name" value="HOTDOG_ACOT"/>
    <property type="match status" value="2"/>
</dbReference>
<dbReference type="InterPro" id="IPR029069">
    <property type="entry name" value="HotDog_dom_sf"/>
</dbReference>
<reference evidence="7" key="1">
    <citation type="journal article" date="2014" name="Nat. Genet.">
        <title>The genome of the stress-tolerant wild tomato species Solanum pennellii.</title>
        <authorList>
            <person name="Bolger A."/>
            <person name="Scossa F."/>
            <person name="Bolger M.E."/>
            <person name="Lanz C."/>
            <person name="Maumus F."/>
            <person name="Tohge T."/>
            <person name="Quesneville H."/>
            <person name="Alseekh S."/>
            <person name="Sorensen I."/>
            <person name="Lichtenstein G."/>
            <person name="Fich E.A."/>
            <person name="Conte M."/>
            <person name="Keller H."/>
            <person name="Schneeberger K."/>
            <person name="Schwacke R."/>
            <person name="Ofner I."/>
            <person name="Vrebalov J."/>
            <person name="Xu Y."/>
            <person name="Osorio S."/>
            <person name="Aflitos S.A."/>
            <person name="Schijlen E."/>
            <person name="Jimenez-Gomez J.M."/>
            <person name="Ryngajllo M."/>
            <person name="Kimura S."/>
            <person name="Kumar R."/>
            <person name="Koenig D."/>
            <person name="Headland L.R."/>
            <person name="Maloof J.N."/>
            <person name="Sinha N."/>
            <person name="van Ham R.C."/>
            <person name="Lankhorst R.K."/>
            <person name="Mao L."/>
            <person name="Vogel A."/>
            <person name="Arsova B."/>
            <person name="Panstruga R."/>
            <person name="Fei Z."/>
            <person name="Rose J.K."/>
            <person name="Zamir D."/>
            <person name="Carrari F."/>
            <person name="Giovannoni J.J."/>
            <person name="Weigel D."/>
            <person name="Usadel B."/>
            <person name="Fernie A.R."/>
        </authorList>
    </citation>
    <scope>NUCLEOTIDE SEQUENCE [LARGE SCALE GENOMIC DNA]</scope>
    <source>
        <strain evidence="7">cv. LA0716</strain>
    </source>
</reference>
<dbReference type="GeneID" id="107006630"/>
<dbReference type="RefSeq" id="XP_015060630.1">
    <property type="nucleotide sequence ID" value="XM_015205144.2"/>
</dbReference>
<name>A0ABM1FRC4_SOLPN</name>
<evidence type="ECO:0000313" key="7">
    <source>
        <dbReference type="Proteomes" id="UP000694930"/>
    </source>
</evidence>